<evidence type="ECO:0000259" key="2">
    <source>
        <dbReference type="Pfam" id="PF05065"/>
    </source>
</evidence>
<dbReference type="Gene3D" id="3.30.2400.10">
    <property type="entry name" value="Major capsid protein gp5"/>
    <property type="match status" value="1"/>
</dbReference>
<keyword evidence="4" id="KW-1185">Reference proteome</keyword>
<evidence type="ECO:0000313" key="4">
    <source>
        <dbReference type="Proteomes" id="UP000014711"/>
    </source>
</evidence>
<gene>
    <name evidence="3" type="ORF">Phi10:1_gp077</name>
</gene>
<dbReference type="Gene3D" id="3.30.2320.10">
    <property type="entry name" value="hypothetical protein PF0899 domain"/>
    <property type="match status" value="1"/>
</dbReference>
<feature type="domain" description="Phage capsid-like C-terminal" evidence="2">
    <location>
        <begin position="170"/>
        <end position="399"/>
    </location>
</feature>
<reference evidence="3 4" key="1">
    <citation type="journal article" date="2013" name="Proc. Natl. Acad. Sci. U.S.A.">
        <title>Twelve previously unknown phage genera are ubiquitous in global oceans.</title>
        <authorList>
            <person name="Holmfeldt K."/>
            <person name="Solonenko N."/>
            <person name="Shah M."/>
            <person name="Corrier K."/>
            <person name="Riemann L."/>
            <person name="Verberkmoes N.C."/>
            <person name="Sullivan M.B."/>
        </authorList>
    </citation>
    <scope>NUCLEOTIDE SEQUENCE [LARGE SCALE GENOMIC DNA]</scope>
    <source>
        <strain evidence="3">Phi10:1</strain>
    </source>
</reference>
<dbReference type="EMBL" id="KC821618">
    <property type="protein sequence ID" value="AGO48418.1"/>
    <property type="molecule type" value="Genomic_DNA"/>
</dbReference>
<organism evidence="3 4">
    <name type="scientific">Cellulophaga phage phi10:1</name>
    <dbReference type="NCBI Taxonomy" id="1327981"/>
    <lineage>
        <taxon>Viruses</taxon>
        <taxon>Duplodnaviria</taxon>
        <taxon>Heunggongvirae</taxon>
        <taxon>Uroviricota</taxon>
        <taxon>Caudoviricetes</taxon>
        <taxon>Assiduviridae</taxon>
        <taxon>Cebadecemvirus</taxon>
        <taxon>Cebadecemvirus phi10una</taxon>
    </lineage>
</organism>
<feature type="coiled-coil region" evidence="1">
    <location>
        <begin position="2"/>
        <end position="92"/>
    </location>
</feature>
<dbReference type="GeneID" id="16797006"/>
<dbReference type="Proteomes" id="UP000014711">
    <property type="component" value="Segment"/>
</dbReference>
<protein>
    <submittedName>
        <fullName evidence="3">Phage major capsid protein</fullName>
    </submittedName>
</protein>
<reference evidence="4" key="2">
    <citation type="submission" date="2013-03" db="EMBL/GenBank/DDBJ databases">
        <title>The Cellulophaga phages: a novel, diverse, and globally ubiquitous model system.</title>
        <authorList>
            <person name="Holmfeldt K."/>
            <person name="Solonenko N."/>
            <person name="Shah M."/>
            <person name="Corrier K."/>
            <person name="Riemann L."/>
            <person name="VerBerkmoes N.C."/>
            <person name="Sullivan M.B."/>
        </authorList>
    </citation>
    <scope>NUCLEOTIDE SEQUENCE [LARGE SCALE GENOMIC DNA]</scope>
</reference>
<accession>S0A2H8</accession>
<name>S0A2H8_9CAUD</name>
<keyword evidence="1" id="KW-0175">Coiled coil</keyword>
<dbReference type="OrthoDB" id="30559at10239"/>
<dbReference type="InterPro" id="IPR054612">
    <property type="entry name" value="Phage_capsid-like_C"/>
</dbReference>
<dbReference type="KEGG" id="vg:16797006"/>
<evidence type="ECO:0000313" key="3">
    <source>
        <dbReference type="EMBL" id="AGO48418.1"/>
    </source>
</evidence>
<dbReference type="Pfam" id="PF05065">
    <property type="entry name" value="Phage_capsid"/>
    <property type="match status" value="1"/>
</dbReference>
<dbReference type="SUPFAM" id="SSF56563">
    <property type="entry name" value="Major capsid protein gp5"/>
    <property type="match status" value="1"/>
</dbReference>
<sequence length="402" mass="44005">MNEELKAELETLKKGLENKTSVEVKEAVESFAVKMNESVSNEVKAVKDAFELELKAIKEEAVLEATKAADKLKEVNDYVEKLDVKMQSKQKEVKESKSFDVSLKETLAENFEKISTVRKGNSAEIRMKAVGNMTLSNLTGDEPRVYSNTVVAVPSPKVNFSDLIGAPIMIDGGTYTFPREGASEGAIATQTEGSAKSQIDYDISMIDVTTDFLAGYSRYSKKMANNLPFLESFLPSALRRDYIKAENTKFNTALAAGALASTQVITGKNKIEMLMNEVARLEALDNDVTTIVVTIADWWSIQATEKSTGAGYGLPGVVTYTNGTLYLNGIPVYKASWMAANKYYVGDFSRVKKIVTEGLSLEFSNEDADNFTKNNITARIEAQIGLAIERTTAVILGDFTAA</sequence>
<proteinExistence type="predicted"/>
<evidence type="ECO:0000256" key="1">
    <source>
        <dbReference type="SAM" id="Coils"/>
    </source>
</evidence>
<dbReference type="RefSeq" id="YP_008241996.1">
    <property type="nucleotide sequence ID" value="NC_021802.1"/>
</dbReference>